<gene>
    <name evidence="2" type="ORF">GCM10010140_45300</name>
</gene>
<evidence type="ECO:0000313" key="3">
    <source>
        <dbReference type="Proteomes" id="UP000611554"/>
    </source>
</evidence>
<dbReference type="EMBL" id="BMQJ01000011">
    <property type="protein sequence ID" value="GGQ09941.1"/>
    <property type="molecule type" value="Genomic_DNA"/>
</dbReference>
<evidence type="ECO:0000313" key="2">
    <source>
        <dbReference type="EMBL" id="GGQ09941.1"/>
    </source>
</evidence>
<dbReference type="InterPro" id="IPR047778">
    <property type="entry name" value="STM4014-like"/>
</dbReference>
<evidence type="ECO:0008006" key="4">
    <source>
        <dbReference type="Google" id="ProtNLM"/>
    </source>
</evidence>
<organism evidence="2 3">
    <name type="scientific">Streptosporangium pseudovulgare</name>
    <dbReference type="NCBI Taxonomy" id="35765"/>
    <lineage>
        <taxon>Bacteria</taxon>
        <taxon>Bacillati</taxon>
        <taxon>Actinomycetota</taxon>
        <taxon>Actinomycetes</taxon>
        <taxon>Streptosporangiales</taxon>
        <taxon>Streptosporangiaceae</taxon>
        <taxon>Streptosporangium</taxon>
    </lineage>
</organism>
<dbReference type="RefSeq" id="WP_189248443.1">
    <property type="nucleotide sequence ID" value="NZ_BMQJ01000011.1"/>
</dbReference>
<name>A0ABQ2R273_9ACTN</name>
<dbReference type="Proteomes" id="UP000611554">
    <property type="component" value="Unassembled WGS sequence"/>
</dbReference>
<comment type="caution">
    <text evidence="2">The sequence shown here is derived from an EMBL/GenBank/DDBJ whole genome shotgun (WGS) entry which is preliminary data.</text>
</comment>
<accession>A0ABQ2R273</accession>
<dbReference type="NCBIfam" id="NF038074">
    <property type="entry name" value="fam_STM4014"/>
    <property type="match status" value="1"/>
</dbReference>
<proteinExistence type="predicted"/>
<dbReference type="Gene3D" id="3.30.470.20">
    <property type="entry name" value="ATP-grasp fold, B domain"/>
    <property type="match status" value="1"/>
</dbReference>
<reference evidence="3" key="1">
    <citation type="journal article" date="2019" name="Int. J. Syst. Evol. Microbiol.">
        <title>The Global Catalogue of Microorganisms (GCM) 10K type strain sequencing project: providing services to taxonomists for standard genome sequencing and annotation.</title>
        <authorList>
            <consortium name="The Broad Institute Genomics Platform"/>
            <consortium name="The Broad Institute Genome Sequencing Center for Infectious Disease"/>
            <person name="Wu L."/>
            <person name="Ma J."/>
        </authorList>
    </citation>
    <scope>NUCLEOTIDE SEQUENCE [LARGE SCALE GENOMIC DNA]</scope>
    <source>
        <strain evidence="3">JCM 3115</strain>
    </source>
</reference>
<keyword evidence="3" id="KW-1185">Reference proteome</keyword>
<evidence type="ECO:0000256" key="1">
    <source>
        <dbReference type="SAM" id="MobiDB-lite"/>
    </source>
</evidence>
<dbReference type="SUPFAM" id="SSF56059">
    <property type="entry name" value="Glutathione synthetase ATP-binding domain-like"/>
    <property type="match status" value="1"/>
</dbReference>
<protein>
    <recommendedName>
        <fullName evidence="4">ATP-grasp domain-containing protein</fullName>
    </recommendedName>
</protein>
<sequence>MTERGDHTPVRTAVVGTPGDRRVTLFAAACARYGLPAPAVVPWTRVLRDEEIRIEPGSLVRIESPGQDAEADALLRGPGRPTRAGGGAAWHAALTAGLERIRRAVARTPGAVLLADVDEIAVMFDKRRCHARLAAAGVPVPPALPGPVGGYAELRERMDRAGWRRVFVKPAHGSSASGVVALQVAGSRIKAVTSAELIRGGAAGAGPYEGERAGGGPHGDGRAGGETRGGGRAAVELHNSLRVRSYGDEDEVAAIVDLLAADGLHVERWFPKAGFGGRVIDLRVVTVGGTPTHAVARAARAPMTNLHLGGVRGDLGAVRARLGPRGWERVLDACARAAACFPGSLCAGVDVMVGADWRGVAVAEVNAFGDLLPGLTGLPGGAAEGLDTYAAQVRAVLARHVPAHPPAGAPAGRPSTGYPSTGHPPAGHPPAGHAAVSHVAVTR</sequence>
<feature type="region of interest" description="Disordered" evidence="1">
    <location>
        <begin position="402"/>
        <end position="443"/>
    </location>
</feature>
<feature type="region of interest" description="Disordered" evidence="1">
    <location>
        <begin position="206"/>
        <end position="230"/>
    </location>
</feature>
<feature type="compositionally biased region" description="Low complexity" evidence="1">
    <location>
        <begin position="409"/>
        <end position="443"/>
    </location>
</feature>